<feature type="signal peptide" evidence="1">
    <location>
        <begin position="1"/>
        <end position="22"/>
    </location>
</feature>
<dbReference type="Pfam" id="PF07676">
    <property type="entry name" value="PD40"/>
    <property type="match status" value="3"/>
</dbReference>
<dbReference type="RefSeq" id="WP_121344379.1">
    <property type="nucleotide sequence ID" value="NZ_RBLG01000001.1"/>
</dbReference>
<accession>A0A495PY64</accession>
<proteinExistence type="predicted"/>
<evidence type="ECO:0000313" key="2">
    <source>
        <dbReference type="EMBL" id="RKS55577.1"/>
    </source>
</evidence>
<keyword evidence="3" id="KW-1185">Reference proteome</keyword>
<feature type="chain" id="PRO_5019850296" evidence="1">
    <location>
        <begin position="23"/>
        <end position="314"/>
    </location>
</feature>
<comment type="caution">
    <text evidence="2">The sequence shown here is derived from an EMBL/GenBank/DDBJ whole genome shotgun (WGS) entry which is preliminary data.</text>
</comment>
<sequence length="314" mass="36039">MQTFLMSLVLFLCTLFGYTQTAKPVTPVLPDLLSQFENIRDFCMTSDGTEIYFTAQSPLQEVSIIVRANNTGSSWNSELLLNPSGKHEDLEPFLAPDGLKLYFASNRPLNNSSEIKKDFDIWYLERQDLNAKWSEPINIGSPINSEFNEFYPSVSTNGNMYFTSDRTASKGKDDIFKSEWNSNSYQTPISLSESINTDGYEFNAFISPNEDFLIFSGYNREDGFGSADLYISTKLKNGEWGMSKNLGENINSEKMDYCPFLDLEKNMLYFTSKRSEIRPREFSSLKEFKTLLDTFENGESKIYKTTFNLNQYLE</sequence>
<dbReference type="SUPFAM" id="SSF82171">
    <property type="entry name" value="DPP6 N-terminal domain-like"/>
    <property type="match status" value="1"/>
</dbReference>
<organism evidence="2 3">
    <name type="scientific">Gillisia mitskevichiae</name>
    <dbReference type="NCBI Taxonomy" id="270921"/>
    <lineage>
        <taxon>Bacteria</taxon>
        <taxon>Pseudomonadati</taxon>
        <taxon>Bacteroidota</taxon>
        <taxon>Flavobacteriia</taxon>
        <taxon>Flavobacteriales</taxon>
        <taxon>Flavobacteriaceae</taxon>
        <taxon>Gillisia</taxon>
    </lineage>
</organism>
<dbReference type="InterPro" id="IPR011042">
    <property type="entry name" value="6-blade_b-propeller_TolB-like"/>
</dbReference>
<dbReference type="InterPro" id="IPR011659">
    <property type="entry name" value="WD40"/>
</dbReference>
<dbReference type="Proteomes" id="UP000276282">
    <property type="component" value="Unassembled WGS sequence"/>
</dbReference>
<protein>
    <submittedName>
        <fullName evidence="2">WD40 repeat protein</fullName>
    </submittedName>
</protein>
<dbReference type="AlphaFoldDB" id="A0A495PY64"/>
<reference evidence="2 3" key="1">
    <citation type="submission" date="2018-10" db="EMBL/GenBank/DDBJ databases">
        <title>Genomic Encyclopedia of Archaeal and Bacterial Type Strains, Phase II (KMG-II): from individual species to whole genera.</title>
        <authorList>
            <person name="Goeker M."/>
        </authorList>
    </citation>
    <scope>NUCLEOTIDE SEQUENCE [LARGE SCALE GENOMIC DNA]</scope>
    <source>
        <strain evidence="2 3">DSM 19839</strain>
    </source>
</reference>
<evidence type="ECO:0000313" key="3">
    <source>
        <dbReference type="Proteomes" id="UP000276282"/>
    </source>
</evidence>
<evidence type="ECO:0000256" key="1">
    <source>
        <dbReference type="SAM" id="SignalP"/>
    </source>
</evidence>
<dbReference type="OrthoDB" id="9809364at2"/>
<dbReference type="EMBL" id="RBLG01000001">
    <property type="protein sequence ID" value="RKS55577.1"/>
    <property type="molecule type" value="Genomic_DNA"/>
</dbReference>
<keyword evidence="1" id="KW-0732">Signal</keyword>
<gene>
    <name evidence="2" type="ORF">BC962_0542</name>
</gene>
<name>A0A495PY64_9FLAO</name>
<dbReference type="Gene3D" id="2.120.10.30">
    <property type="entry name" value="TolB, C-terminal domain"/>
    <property type="match status" value="1"/>
</dbReference>